<dbReference type="InterPro" id="IPR036396">
    <property type="entry name" value="Cyt_P450_sf"/>
</dbReference>
<dbReference type="InterPro" id="IPR001128">
    <property type="entry name" value="Cyt_P450"/>
</dbReference>
<dbReference type="PRINTS" id="PR00385">
    <property type="entry name" value="P450"/>
</dbReference>
<evidence type="ECO:0000256" key="6">
    <source>
        <dbReference type="ARBA" id="ARBA00023004"/>
    </source>
</evidence>
<feature type="binding site" description="axial binding residue" evidence="8">
    <location>
        <position position="451"/>
    </location>
    <ligand>
        <name>heme</name>
        <dbReference type="ChEBI" id="CHEBI:30413"/>
    </ligand>
    <ligandPart>
        <name>Fe</name>
        <dbReference type="ChEBI" id="CHEBI:18248"/>
    </ligandPart>
</feature>
<evidence type="ECO:0000256" key="5">
    <source>
        <dbReference type="ARBA" id="ARBA00023002"/>
    </source>
</evidence>
<comment type="caution">
    <text evidence="10">The sequence shown here is derived from an EMBL/GenBank/DDBJ whole genome shotgun (WGS) entry which is preliminary data.</text>
</comment>
<dbReference type="InterPro" id="IPR017972">
    <property type="entry name" value="Cyt_P450_CS"/>
</dbReference>
<keyword evidence="7 9" id="KW-0503">Monooxygenase</keyword>
<gene>
    <name evidence="10" type="ORF">CLODIP_2_CD15103</name>
</gene>
<reference evidence="10 11" key="1">
    <citation type="submission" date="2020-04" db="EMBL/GenBank/DDBJ databases">
        <authorList>
            <person name="Alioto T."/>
            <person name="Alioto T."/>
            <person name="Gomez Garrido J."/>
        </authorList>
    </citation>
    <scope>NUCLEOTIDE SEQUENCE [LARGE SCALE GENOMIC DNA]</scope>
</reference>
<keyword evidence="3 8" id="KW-0349">Heme</keyword>
<dbReference type="InterPro" id="IPR050479">
    <property type="entry name" value="CYP11_CYP27_families"/>
</dbReference>
<keyword evidence="5 9" id="KW-0560">Oxidoreductase</keyword>
<accession>A0A8S1D1S7</accession>
<name>A0A8S1D1S7_9INSE</name>
<dbReference type="GO" id="GO:0016705">
    <property type="term" value="F:oxidoreductase activity, acting on paired donors, with incorporation or reduction of molecular oxygen"/>
    <property type="evidence" value="ECO:0007669"/>
    <property type="project" value="InterPro"/>
</dbReference>
<evidence type="ECO:0000313" key="11">
    <source>
        <dbReference type="Proteomes" id="UP000494165"/>
    </source>
</evidence>
<dbReference type="InterPro" id="IPR002401">
    <property type="entry name" value="Cyt_P450_E_grp-I"/>
</dbReference>
<dbReference type="Proteomes" id="UP000494165">
    <property type="component" value="Unassembled WGS sequence"/>
</dbReference>
<dbReference type="OrthoDB" id="3945418at2759"/>
<dbReference type="EMBL" id="CADEPI010000105">
    <property type="protein sequence ID" value="CAB3374890.1"/>
    <property type="molecule type" value="Genomic_DNA"/>
</dbReference>
<keyword evidence="6 8" id="KW-0408">Iron</keyword>
<dbReference type="GO" id="GO:0005506">
    <property type="term" value="F:iron ion binding"/>
    <property type="evidence" value="ECO:0007669"/>
    <property type="project" value="InterPro"/>
</dbReference>
<comment type="cofactor">
    <cofactor evidence="1 8">
        <name>heme</name>
        <dbReference type="ChEBI" id="CHEBI:30413"/>
    </cofactor>
</comment>
<comment type="similarity">
    <text evidence="2 9">Belongs to the cytochrome P450 family.</text>
</comment>
<dbReference type="Pfam" id="PF00067">
    <property type="entry name" value="p450"/>
    <property type="match status" value="1"/>
</dbReference>
<dbReference type="PANTHER" id="PTHR24279:SF120">
    <property type="entry name" value="CYTOCHROME P450"/>
    <property type="match status" value="1"/>
</dbReference>
<evidence type="ECO:0000256" key="2">
    <source>
        <dbReference type="ARBA" id="ARBA00010617"/>
    </source>
</evidence>
<proteinExistence type="inferred from homology"/>
<evidence type="ECO:0000256" key="8">
    <source>
        <dbReference type="PIRSR" id="PIRSR602401-1"/>
    </source>
</evidence>
<dbReference type="GO" id="GO:0004497">
    <property type="term" value="F:monooxygenase activity"/>
    <property type="evidence" value="ECO:0007669"/>
    <property type="project" value="UniProtKB-KW"/>
</dbReference>
<dbReference type="AlphaFoldDB" id="A0A8S1D1S7"/>
<evidence type="ECO:0000256" key="1">
    <source>
        <dbReference type="ARBA" id="ARBA00001971"/>
    </source>
</evidence>
<protein>
    <recommendedName>
        <fullName evidence="12">Cytochrome P450 CYP44</fullName>
    </recommendedName>
</protein>
<evidence type="ECO:0008006" key="12">
    <source>
        <dbReference type="Google" id="ProtNLM"/>
    </source>
</evidence>
<dbReference type="GO" id="GO:0020037">
    <property type="term" value="F:heme binding"/>
    <property type="evidence" value="ECO:0007669"/>
    <property type="project" value="InterPro"/>
</dbReference>
<evidence type="ECO:0000313" key="10">
    <source>
        <dbReference type="EMBL" id="CAB3374890.1"/>
    </source>
</evidence>
<sequence length="503" mass="57023">MIIRNEMRRIQGLRQLSTLVANKTDKSLKTLRDVPGPLALPLIGNLYLYKLGIFKVDRYHKVLDQLRAKYGPVVRQSFGSETVVHVFDPDDARKVYQTEGKWPSVAPLQETVQLYRKKRGLSLGLGNQNGETWYRLRAATQQAMLRPSSVEQYLPLVNHAALSLVHRIEQEVGREGGEPRNLRDLVGKWSLESAGAVCFERELGCLDEGEGEKQAQLMVDANKLIFKISGELKFSLPLYKLVSTPKWKKLVQAEDLFFRLASKIVQETIEEIKKQDSSREQPKKKKFSFIGHLLSQSGLTSSDVDIITLSLFGDGLSTTTPFFLNCLRSLAENPEVQQKLRDEISGAVDLDGTLKLETFNNLPYLRAFIKEAFRVYPNGTEVSRILPEDIELSGYHLPAGTHVNLNMGVNFMSSEYFSEPEKFKPERWIRGEGDKIKQFVLTPFGHGARTCAGRRFAEQDLRVLTAQILKNFELKLLAGKPLEHVYETLLFPIEPIGVKFVPF</sequence>
<evidence type="ECO:0000256" key="9">
    <source>
        <dbReference type="RuleBase" id="RU000461"/>
    </source>
</evidence>
<evidence type="ECO:0000256" key="4">
    <source>
        <dbReference type="ARBA" id="ARBA00022723"/>
    </source>
</evidence>
<dbReference type="Gene3D" id="1.10.630.10">
    <property type="entry name" value="Cytochrome P450"/>
    <property type="match status" value="1"/>
</dbReference>
<dbReference type="CDD" id="cd11054">
    <property type="entry name" value="CYP24A1-like"/>
    <property type="match status" value="1"/>
</dbReference>
<evidence type="ECO:0000256" key="3">
    <source>
        <dbReference type="ARBA" id="ARBA00022617"/>
    </source>
</evidence>
<dbReference type="PROSITE" id="PS00086">
    <property type="entry name" value="CYTOCHROME_P450"/>
    <property type="match status" value="1"/>
</dbReference>
<keyword evidence="4 8" id="KW-0479">Metal-binding</keyword>
<dbReference type="PRINTS" id="PR00463">
    <property type="entry name" value="EP450I"/>
</dbReference>
<dbReference type="PANTHER" id="PTHR24279">
    <property type="entry name" value="CYTOCHROME P450"/>
    <property type="match status" value="1"/>
</dbReference>
<organism evidence="10 11">
    <name type="scientific">Cloeon dipterum</name>
    <dbReference type="NCBI Taxonomy" id="197152"/>
    <lineage>
        <taxon>Eukaryota</taxon>
        <taxon>Metazoa</taxon>
        <taxon>Ecdysozoa</taxon>
        <taxon>Arthropoda</taxon>
        <taxon>Hexapoda</taxon>
        <taxon>Insecta</taxon>
        <taxon>Pterygota</taxon>
        <taxon>Palaeoptera</taxon>
        <taxon>Ephemeroptera</taxon>
        <taxon>Pisciforma</taxon>
        <taxon>Baetidae</taxon>
        <taxon>Cloeon</taxon>
    </lineage>
</organism>
<dbReference type="SUPFAM" id="SSF48264">
    <property type="entry name" value="Cytochrome P450"/>
    <property type="match status" value="1"/>
</dbReference>
<evidence type="ECO:0000256" key="7">
    <source>
        <dbReference type="ARBA" id="ARBA00023033"/>
    </source>
</evidence>
<keyword evidence="11" id="KW-1185">Reference proteome</keyword>